<reference evidence="3 4" key="1">
    <citation type="journal article" date="2020" name="Microbiol. Resour. Announc.">
        <title>Draft Genome Sequence of a Cladosporium Species Isolated from the Mesophotic Ascidian Didemnum maculosum.</title>
        <authorList>
            <person name="Gioti A."/>
            <person name="Siaperas R."/>
            <person name="Nikolaivits E."/>
            <person name="Le Goff G."/>
            <person name="Ouazzani J."/>
            <person name="Kotoulas G."/>
            <person name="Topakas E."/>
        </authorList>
    </citation>
    <scope>NUCLEOTIDE SEQUENCE [LARGE SCALE GENOMIC DNA]</scope>
    <source>
        <strain evidence="3 4">TM138-S3</strain>
    </source>
</reference>
<comment type="caution">
    <text evidence="3">The sequence shown here is derived from an EMBL/GenBank/DDBJ whole genome shotgun (WGS) entry which is preliminary data.</text>
</comment>
<comment type="similarity">
    <text evidence="1">Belongs to the short-chain dehydrogenases/reductases (SDR) family.</text>
</comment>
<evidence type="ECO:0000256" key="2">
    <source>
        <dbReference type="ARBA" id="ARBA00023002"/>
    </source>
</evidence>
<dbReference type="RefSeq" id="XP_069226351.1">
    <property type="nucleotide sequence ID" value="XM_069376477.1"/>
</dbReference>
<keyword evidence="2" id="KW-0560">Oxidoreductase</keyword>
<evidence type="ECO:0000313" key="3">
    <source>
        <dbReference type="EMBL" id="KAL1583244.1"/>
    </source>
</evidence>
<evidence type="ECO:0008006" key="5">
    <source>
        <dbReference type="Google" id="ProtNLM"/>
    </source>
</evidence>
<dbReference type="Pfam" id="PF13561">
    <property type="entry name" value="adh_short_C2"/>
    <property type="match status" value="1"/>
</dbReference>
<dbReference type="EMBL" id="JAAQHG020000037">
    <property type="protein sequence ID" value="KAL1583244.1"/>
    <property type="molecule type" value="Genomic_DNA"/>
</dbReference>
<dbReference type="InterPro" id="IPR036291">
    <property type="entry name" value="NAD(P)-bd_dom_sf"/>
</dbReference>
<dbReference type="Gene3D" id="3.40.50.720">
    <property type="entry name" value="NAD(P)-binding Rossmann-like Domain"/>
    <property type="match status" value="1"/>
</dbReference>
<proteinExistence type="inferred from homology"/>
<dbReference type="PANTHER" id="PTHR43669">
    <property type="entry name" value="5-KETO-D-GLUCONATE 5-REDUCTASE"/>
    <property type="match status" value="1"/>
</dbReference>
<dbReference type="GO" id="GO:0016491">
    <property type="term" value="F:oxidoreductase activity"/>
    <property type="evidence" value="ECO:0007669"/>
    <property type="project" value="UniProtKB-KW"/>
</dbReference>
<dbReference type="CDD" id="cd05233">
    <property type="entry name" value="SDR_c"/>
    <property type="match status" value="1"/>
</dbReference>
<evidence type="ECO:0000256" key="1">
    <source>
        <dbReference type="ARBA" id="ARBA00006484"/>
    </source>
</evidence>
<accession>A0AB34KEA7</accession>
<dbReference type="SUPFAM" id="SSF51735">
    <property type="entry name" value="NAD(P)-binding Rossmann-fold domains"/>
    <property type="match status" value="1"/>
</dbReference>
<dbReference type="Proteomes" id="UP000803884">
    <property type="component" value="Unassembled WGS sequence"/>
</dbReference>
<gene>
    <name evidence="3" type="ORF">WHR41_07873</name>
</gene>
<dbReference type="AlphaFoldDB" id="A0AB34KEA7"/>
<keyword evidence="4" id="KW-1185">Reference proteome</keyword>
<protein>
    <recommendedName>
        <fullName evidence="5">Short-chain dehydrogenase</fullName>
    </recommendedName>
</protein>
<organism evidence="3 4">
    <name type="scientific">Cladosporium halotolerans</name>
    <dbReference type="NCBI Taxonomy" id="1052096"/>
    <lineage>
        <taxon>Eukaryota</taxon>
        <taxon>Fungi</taxon>
        <taxon>Dikarya</taxon>
        <taxon>Ascomycota</taxon>
        <taxon>Pezizomycotina</taxon>
        <taxon>Dothideomycetes</taxon>
        <taxon>Dothideomycetidae</taxon>
        <taxon>Cladosporiales</taxon>
        <taxon>Cladosporiaceae</taxon>
        <taxon>Cladosporium</taxon>
    </lineage>
</organism>
<name>A0AB34KEA7_9PEZI</name>
<dbReference type="PANTHER" id="PTHR43669:SF4">
    <property type="entry name" value="SHORT-CHAIN DEHYDROGENASE"/>
    <property type="match status" value="1"/>
</dbReference>
<evidence type="ECO:0000313" key="4">
    <source>
        <dbReference type="Proteomes" id="UP000803884"/>
    </source>
</evidence>
<dbReference type="GeneID" id="96009315"/>
<sequence length="231" mass="24334">MSEPIAFIIGAGKNIGAGTADALRSRSYRIALAARSLKNGDSKDGNLLLSLDLTKPDAVSNAFATVRKEWGEPSVVHYNAAAAHFTSAEDVVATSVPDFAQDLVINTTSVYAAIKESLAGFDALPASTPKAFFYTGNILNEGPRPGLLTLGVGKVASAQIIELADDAYGKKGYRFFYVDERKADGSSKGTTIDGPAHGEFIASLIDGGNDVPWQATFVAGKGYVKFPRAQL</sequence>
<dbReference type="InterPro" id="IPR002347">
    <property type="entry name" value="SDR_fam"/>
</dbReference>